<dbReference type="InterPro" id="IPR001763">
    <property type="entry name" value="Rhodanese-like_dom"/>
</dbReference>
<dbReference type="OrthoDB" id="566238at2759"/>
<feature type="domain" description="Rhodanese" evidence="1">
    <location>
        <begin position="58"/>
        <end position="158"/>
    </location>
</feature>
<evidence type="ECO:0000313" key="2">
    <source>
        <dbReference type="EMBL" id="GBP88614.1"/>
    </source>
</evidence>
<dbReference type="PROSITE" id="PS50206">
    <property type="entry name" value="RHODANESE_3"/>
    <property type="match status" value="1"/>
</dbReference>
<organism evidence="2 3">
    <name type="scientific">Eumeta variegata</name>
    <name type="common">Bagworm moth</name>
    <name type="synonym">Eumeta japonica</name>
    <dbReference type="NCBI Taxonomy" id="151549"/>
    <lineage>
        <taxon>Eukaryota</taxon>
        <taxon>Metazoa</taxon>
        <taxon>Ecdysozoa</taxon>
        <taxon>Arthropoda</taxon>
        <taxon>Hexapoda</taxon>
        <taxon>Insecta</taxon>
        <taxon>Pterygota</taxon>
        <taxon>Neoptera</taxon>
        <taxon>Endopterygota</taxon>
        <taxon>Lepidoptera</taxon>
        <taxon>Glossata</taxon>
        <taxon>Ditrysia</taxon>
        <taxon>Tineoidea</taxon>
        <taxon>Psychidae</taxon>
        <taxon>Oiketicinae</taxon>
        <taxon>Eumeta</taxon>
    </lineage>
</organism>
<accession>A0A4C1ZNG5</accession>
<dbReference type="EMBL" id="BGZK01001945">
    <property type="protein sequence ID" value="GBP88614.1"/>
    <property type="molecule type" value="Genomic_DNA"/>
</dbReference>
<dbReference type="Proteomes" id="UP000299102">
    <property type="component" value="Unassembled WGS sequence"/>
</dbReference>
<evidence type="ECO:0000259" key="1">
    <source>
        <dbReference type="PROSITE" id="PS50206"/>
    </source>
</evidence>
<sequence length="161" mass="18427">MIGAKVLKYDRCAAPKSLTKATRLMEYSNAWPSFVKHYCSVINDIEIVSYEYIKQLKNRPNILLIDVREPQELKETGQIPSSINIPLGQIANELGPNVDRDTFKAKYGREKPEKNSEIIFHCRIGKRSQNAAELARTLGFQNTKNYLGSWLEWAEKEGLPK</sequence>
<keyword evidence="3" id="KW-1185">Reference proteome</keyword>
<comment type="caution">
    <text evidence="2">The sequence shown here is derived from an EMBL/GenBank/DDBJ whole genome shotgun (WGS) entry which is preliminary data.</text>
</comment>
<dbReference type="Pfam" id="PF00581">
    <property type="entry name" value="Rhodanese"/>
    <property type="match status" value="1"/>
</dbReference>
<dbReference type="STRING" id="151549.A0A4C1ZNG5"/>
<dbReference type="SUPFAM" id="SSF52821">
    <property type="entry name" value="Rhodanese/Cell cycle control phosphatase"/>
    <property type="match status" value="1"/>
</dbReference>
<proteinExistence type="predicted"/>
<dbReference type="CDD" id="cd01519">
    <property type="entry name" value="RHOD_HSP67B2"/>
    <property type="match status" value="1"/>
</dbReference>
<dbReference type="SMART" id="SM00450">
    <property type="entry name" value="RHOD"/>
    <property type="match status" value="1"/>
</dbReference>
<reference evidence="2 3" key="1">
    <citation type="journal article" date="2019" name="Commun. Biol.">
        <title>The bagworm genome reveals a unique fibroin gene that provides high tensile strength.</title>
        <authorList>
            <person name="Kono N."/>
            <person name="Nakamura H."/>
            <person name="Ohtoshi R."/>
            <person name="Tomita M."/>
            <person name="Numata K."/>
            <person name="Arakawa K."/>
        </authorList>
    </citation>
    <scope>NUCLEOTIDE SEQUENCE [LARGE SCALE GENOMIC DNA]</scope>
</reference>
<evidence type="ECO:0000313" key="3">
    <source>
        <dbReference type="Proteomes" id="UP000299102"/>
    </source>
</evidence>
<dbReference type="PANTHER" id="PTHR44086:SF10">
    <property type="entry name" value="THIOSULFATE SULFURTRANSFERASE_RHODANESE-LIKE DOMAIN-CONTAINING PROTEIN 3"/>
    <property type="match status" value="1"/>
</dbReference>
<dbReference type="InterPro" id="IPR036873">
    <property type="entry name" value="Rhodanese-like_dom_sf"/>
</dbReference>
<dbReference type="PANTHER" id="PTHR44086">
    <property type="entry name" value="THIOSULFATE SULFURTRANSFERASE RDL2, MITOCHONDRIAL-RELATED"/>
    <property type="match status" value="1"/>
</dbReference>
<name>A0A4C1ZNG5_EUMVA</name>
<gene>
    <name evidence="2" type="ORF">EVAR_100541_1</name>
</gene>
<protein>
    <submittedName>
        <fullName evidence="2">Rhodanese domain-containing protein CG4456</fullName>
    </submittedName>
</protein>
<dbReference type="AlphaFoldDB" id="A0A4C1ZNG5"/>
<dbReference type="Gene3D" id="3.40.250.10">
    <property type="entry name" value="Rhodanese-like domain"/>
    <property type="match status" value="1"/>
</dbReference>